<sequence length="387" mass="41771">MKRQGSQTPKGSSVTKETTGGIQTEHENFALSSFNLAAPKILVSMMANNPPFPGLQNAINAAGLQHCTRWFQLSALRLAVAMISYEYIDQQLTFFGQRPAIGFALLKFLLLRLYLSLLPSSSYSAIPGFIREGLQVLVFFVAEHVSLVFYVNLPLRPPIIGSVDPPRNFGPPMPLQFRPAVPAQQSQQFISQHYQPIGPGVPLMNVGMPSQNQQPQFAQPVQQLPSRPGQQLPLPSQAIPLPVARPNMHIPSESMMPQPDSQTPNGYAPGLGGSGIPLSSSYTYAPSSYGQVQSNFNATSQYQPVSQIQAPIVSSGEQVRISVSTASGTSLLSSGEQPPIPTVTPPATSFQPNSSKDGSTDWIEHTSANGRRYKIQMLVASLATSVC</sequence>
<evidence type="ECO:0000256" key="1">
    <source>
        <dbReference type="SAM" id="MobiDB-lite"/>
    </source>
</evidence>
<keyword evidence="3" id="KW-1185">Reference proteome</keyword>
<accession>A0A834W5Z8</accession>
<dbReference type="EMBL" id="JAAIUW010000010">
    <property type="protein sequence ID" value="KAF7811100.1"/>
    <property type="molecule type" value="Genomic_DNA"/>
</dbReference>
<organism evidence="2 3">
    <name type="scientific">Senna tora</name>
    <dbReference type="NCBI Taxonomy" id="362788"/>
    <lineage>
        <taxon>Eukaryota</taxon>
        <taxon>Viridiplantae</taxon>
        <taxon>Streptophyta</taxon>
        <taxon>Embryophyta</taxon>
        <taxon>Tracheophyta</taxon>
        <taxon>Spermatophyta</taxon>
        <taxon>Magnoliopsida</taxon>
        <taxon>eudicotyledons</taxon>
        <taxon>Gunneridae</taxon>
        <taxon>Pentapetalae</taxon>
        <taxon>rosids</taxon>
        <taxon>fabids</taxon>
        <taxon>Fabales</taxon>
        <taxon>Fabaceae</taxon>
        <taxon>Caesalpinioideae</taxon>
        <taxon>Cassia clade</taxon>
        <taxon>Senna</taxon>
    </lineage>
</organism>
<feature type="region of interest" description="Disordered" evidence="1">
    <location>
        <begin position="329"/>
        <end position="360"/>
    </location>
</feature>
<gene>
    <name evidence="2" type="ORF">G2W53_032076</name>
</gene>
<name>A0A834W5Z8_9FABA</name>
<evidence type="ECO:0000313" key="2">
    <source>
        <dbReference type="EMBL" id="KAF7811100.1"/>
    </source>
</evidence>
<dbReference type="OrthoDB" id="1751392at2759"/>
<protein>
    <submittedName>
        <fullName evidence="2">Pre-mRNA-processing protein 40A-like isoform X1</fullName>
    </submittedName>
</protein>
<feature type="compositionally biased region" description="Polar residues" evidence="1">
    <location>
        <begin position="345"/>
        <end position="357"/>
    </location>
</feature>
<evidence type="ECO:0000313" key="3">
    <source>
        <dbReference type="Proteomes" id="UP000634136"/>
    </source>
</evidence>
<feature type="region of interest" description="Disordered" evidence="1">
    <location>
        <begin position="1"/>
        <end position="20"/>
    </location>
</feature>
<dbReference type="Proteomes" id="UP000634136">
    <property type="component" value="Unassembled WGS sequence"/>
</dbReference>
<reference evidence="2" key="1">
    <citation type="submission" date="2020-09" db="EMBL/GenBank/DDBJ databases">
        <title>Genome-Enabled Discovery of Anthraquinone Biosynthesis in Senna tora.</title>
        <authorList>
            <person name="Kang S.-H."/>
            <person name="Pandey R.P."/>
            <person name="Lee C.-M."/>
            <person name="Sim J.-S."/>
            <person name="Jeong J.-T."/>
            <person name="Choi B.-S."/>
            <person name="Jung M."/>
            <person name="Ginzburg D."/>
            <person name="Zhao K."/>
            <person name="Won S.Y."/>
            <person name="Oh T.-J."/>
            <person name="Yu Y."/>
            <person name="Kim N.-H."/>
            <person name="Lee O.R."/>
            <person name="Lee T.-H."/>
            <person name="Bashyal P."/>
            <person name="Kim T.-S."/>
            <person name="Lee W.-H."/>
            <person name="Kawkins C."/>
            <person name="Kim C.-K."/>
            <person name="Kim J.S."/>
            <person name="Ahn B.O."/>
            <person name="Rhee S.Y."/>
            <person name="Sohng J.K."/>
        </authorList>
    </citation>
    <scope>NUCLEOTIDE SEQUENCE</scope>
    <source>
        <tissue evidence="2">Leaf</tissue>
    </source>
</reference>
<dbReference type="AlphaFoldDB" id="A0A834W5Z8"/>
<comment type="caution">
    <text evidence="2">The sequence shown here is derived from an EMBL/GenBank/DDBJ whole genome shotgun (WGS) entry which is preliminary data.</text>
</comment>
<proteinExistence type="predicted"/>